<dbReference type="RefSeq" id="WP_173083245.1">
    <property type="nucleotide sequence ID" value="NZ_BLTE01000006.1"/>
</dbReference>
<dbReference type="Proteomes" id="UP000494245">
    <property type="component" value="Unassembled WGS sequence"/>
</dbReference>
<gene>
    <name evidence="1" type="ORF">NNJEOMEG_01656</name>
</gene>
<evidence type="ECO:0000313" key="2">
    <source>
        <dbReference type="Proteomes" id="UP000494245"/>
    </source>
</evidence>
<dbReference type="EMBL" id="BLTE01000006">
    <property type="protein sequence ID" value="GFK93820.1"/>
    <property type="molecule type" value="Genomic_DNA"/>
</dbReference>
<protein>
    <submittedName>
        <fullName evidence="1">Uncharacterized protein</fullName>
    </submittedName>
</protein>
<organism evidence="1 2">
    <name type="scientific">Fundidesulfovibrio magnetotacticus</name>
    <dbReference type="NCBI Taxonomy" id="2730080"/>
    <lineage>
        <taxon>Bacteria</taxon>
        <taxon>Pseudomonadati</taxon>
        <taxon>Thermodesulfobacteriota</taxon>
        <taxon>Desulfovibrionia</taxon>
        <taxon>Desulfovibrionales</taxon>
        <taxon>Desulfovibrionaceae</taxon>
        <taxon>Fundidesulfovibrio</taxon>
    </lineage>
</organism>
<comment type="caution">
    <text evidence="1">The sequence shown here is derived from an EMBL/GenBank/DDBJ whole genome shotgun (WGS) entry which is preliminary data.</text>
</comment>
<name>A0A6V8LS70_9BACT</name>
<dbReference type="AlphaFoldDB" id="A0A6V8LS70"/>
<reference evidence="1 2" key="1">
    <citation type="submission" date="2020-04" db="EMBL/GenBank/DDBJ databases">
        <authorList>
            <consortium name="Desulfovibrio sp. FSS-1 genome sequencing consortium"/>
            <person name="Shimoshige H."/>
            <person name="Kobayashi H."/>
            <person name="Maekawa T."/>
        </authorList>
    </citation>
    <scope>NUCLEOTIDE SEQUENCE [LARGE SCALE GENOMIC DNA]</scope>
    <source>
        <strain evidence="1 2">SIID29052-01</strain>
    </source>
</reference>
<evidence type="ECO:0000313" key="1">
    <source>
        <dbReference type="EMBL" id="GFK93820.1"/>
    </source>
</evidence>
<accession>A0A6V8LS70</accession>
<proteinExistence type="predicted"/>
<reference evidence="1 2" key="2">
    <citation type="submission" date="2020-05" db="EMBL/GenBank/DDBJ databases">
        <title>Draft genome sequence of Desulfovibrio sp. strainFSS-1.</title>
        <authorList>
            <person name="Shimoshige H."/>
            <person name="Kobayashi H."/>
            <person name="Maekawa T."/>
        </authorList>
    </citation>
    <scope>NUCLEOTIDE SEQUENCE [LARGE SCALE GENOMIC DNA]</scope>
    <source>
        <strain evidence="1 2">SIID29052-01</strain>
    </source>
</reference>
<sequence>MTGRRTARALYALAMAVAVWAGTAWYGGGFLHDAWCLFARELPVEHAGQDRLLACSNVEQEIIGQSALRDAPTDNREWRVFERSGPLPGSLLVRARLTAPRFLFYPRFSGPGDRLVISQVIGKDRKILYDQRGPAPGWTPVGAIHELCVGCADQGWSRPGTPVDLEIVLEGGAQLWHKDAFIFF</sequence>
<keyword evidence="2" id="KW-1185">Reference proteome</keyword>